<name>T1I433_RHOPR</name>
<keyword evidence="2" id="KW-1185">Reference proteome</keyword>
<dbReference type="Proteomes" id="UP000015103">
    <property type="component" value="Unassembled WGS sequence"/>
</dbReference>
<proteinExistence type="predicted"/>
<accession>T1I433</accession>
<dbReference type="EnsemblMetazoa" id="RPRC011052-RA">
    <property type="protein sequence ID" value="RPRC011052-PA"/>
    <property type="gene ID" value="RPRC011052"/>
</dbReference>
<evidence type="ECO:0000313" key="2">
    <source>
        <dbReference type="Proteomes" id="UP000015103"/>
    </source>
</evidence>
<dbReference type="EMBL" id="ACPB03022895">
    <property type="status" value="NOT_ANNOTATED_CDS"/>
    <property type="molecule type" value="Genomic_DNA"/>
</dbReference>
<organism evidence="1 2">
    <name type="scientific">Rhodnius prolixus</name>
    <name type="common">Triatomid bug</name>
    <dbReference type="NCBI Taxonomy" id="13249"/>
    <lineage>
        <taxon>Eukaryota</taxon>
        <taxon>Metazoa</taxon>
        <taxon>Ecdysozoa</taxon>
        <taxon>Arthropoda</taxon>
        <taxon>Hexapoda</taxon>
        <taxon>Insecta</taxon>
        <taxon>Pterygota</taxon>
        <taxon>Neoptera</taxon>
        <taxon>Paraneoptera</taxon>
        <taxon>Hemiptera</taxon>
        <taxon>Heteroptera</taxon>
        <taxon>Panheteroptera</taxon>
        <taxon>Cimicomorpha</taxon>
        <taxon>Reduviidae</taxon>
        <taxon>Triatominae</taxon>
        <taxon>Rhodnius</taxon>
    </lineage>
</organism>
<dbReference type="AlphaFoldDB" id="T1I433"/>
<dbReference type="EMBL" id="ACPB03022894">
    <property type="status" value="NOT_ANNOTATED_CDS"/>
    <property type="molecule type" value="Genomic_DNA"/>
</dbReference>
<dbReference type="InParanoid" id="T1I433"/>
<dbReference type="HOGENOM" id="CLU_2200169_0_0_1"/>
<evidence type="ECO:0000313" key="1">
    <source>
        <dbReference type="EnsemblMetazoa" id="RPRC011052-PA"/>
    </source>
</evidence>
<sequence>MKLQNLQVIQILKRHMTTRPIANDTLKFKTNWPIYTRPDISCSGDTTDGKALLLGVYSPPVLDDIKSLIFTRTALQYDKLTCEKLSENLHAAGSVPKLGEEKRLRGIR</sequence>
<reference evidence="1" key="1">
    <citation type="submission" date="2015-05" db="UniProtKB">
        <authorList>
            <consortium name="EnsemblMetazoa"/>
        </authorList>
    </citation>
    <scope>IDENTIFICATION</scope>
</reference>
<dbReference type="VEuPathDB" id="VectorBase:RPRC011052"/>
<protein>
    <submittedName>
        <fullName evidence="1">Uncharacterized protein</fullName>
    </submittedName>
</protein>